<comment type="caution">
    <text evidence="2">The sequence shown here is derived from an EMBL/GenBank/DDBJ whole genome shotgun (WGS) entry which is preliminary data.</text>
</comment>
<dbReference type="AlphaFoldDB" id="A0A4Q0YUW6"/>
<dbReference type="Pfam" id="PF12973">
    <property type="entry name" value="Cupin_7"/>
    <property type="match status" value="2"/>
</dbReference>
<evidence type="ECO:0000313" key="2">
    <source>
        <dbReference type="EMBL" id="RXJ74625.1"/>
    </source>
</evidence>
<dbReference type="InterPro" id="IPR011051">
    <property type="entry name" value="RmlC_Cupin_sf"/>
</dbReference>
<reference evidence="2 3" key="1">
    <citation type="submission" date="2017-10" db="EMBL/GenBank/DDBJ databases">
        <title>Nyctiphanis sp. nov., isolated from the stomach of the euphausiid Nyctiphanes simplex (Hansen, 1911) in the Gulf of California.</title>
        <authorList>
            <person name="Gomez-Gil B."/>
            <person name="Aguilar-Mendez M."/>
            <person name="Lopez-Cortes A."/>
            <person name="Gomez-Gutierrez J."/>
            <person name="Roque A."/>
            <person name="Lang E."/>
            <person name="Gonzalez-Castillo A."/>
        </authorList>
    </citation>
    <scope>NUCLEOTIDE SEQUENCE [LARGE SCALE GENOMIC DNA]</scope>
    <source>
        <strain evidence="2 3">CAIM 600</strain>
    </source>
</reference>
<name>A0A4Q0YUW6_9GAMM</name>
<proteinExistence type="predicted"/>
<dbReference type="EMBL" id="PEIB01000002">
    <property type="protein sequence ID" value="RXJ74625.1"/>
    <property type="molecule type" value="Genomic_DNA"/>
</dbReference>
<organism evidence="2 3">
    <name type="scientific">Veronia nyctiphanis</name>
    <dbReference type="NCBI Taxonomy" id="1278244"/>
    <lineage>
        <taxon>Bacteria</taxon>
        <taxon>Pseudomonadati</taxon>
        <taxon>Pseudomonadota</taxon>
        <taxon>Gammaproteobacteria</taxon>
        <taxon>Vibrionales</taxon>
        <taxon>Vibrionaceae</taxon>
        <taxon>Veronia</taxon>
    </lineage>
</organism>
<feature type="domain" description="ChrR-like cupin" evidence="1">
    <location>
        <begin position="122"/>
        <end position="217"/>
    </location>
</feature>
<keyword evidence="3" id="KW-1185">Reference proteome</keyword>
<dbReference type="Gene3D" id="2.60.120.10">
    <property type="entry name" value="Jelly Rolls"/>
    <property type="match status" value="1"/>
</dbReference>
<dbReference type="Proteomes" id="UP000290287">
    <property type="component" value="Unassembled WGS sequence"/>
</dbReference>
<evidence type="ECO:0000313" key="3">
    <source>
        <dbReference type="Proteomes" id="UP000290287"/>
    </source>
</evidence>
<dbReference type="OrthoDB" id="9801227at2"/>
<feature type="domain" description="ChrR-like cupin" evidence="1">
    <location>
        <begin position="8"/>
        <end position="113"/>
    </location>
</feature>
<gene>
    <name evidence="2" type="ORF">CS022_03420</name>
</gene>
<evidence type="ECO:0000259" key="1">
    <source>
        <dbReference type="Pfam" id="PF12973"/>
    </source>
</evidence>
<protein>
    <submittedName>
        <fullName evidence="2">Cupin</fullName>
    </submittedName>
</protein>
<sequence length="221" mass="25358">MHNMLFEQRVVIKTESLPWQADSLSGVYYKPLAYEKNTRGHDTRFVRVAPGTEIDCVGSAGEEILVVNGECRFLVDDKTLNARQGCYLRVPHGKSFKLMTHSGCLFLEKRNQFCATDSKTVFTDMALSTWTEAQGNLRMLTLHEFNGEQVALIQWPAGQHFFSISHFCGEEVFVLSGEYRDEFGRYPAGTWMRNPHMFEYNPFCQEDTLLWIKVGHLPYPG</sequence>
<dbReference type="InterPro" id="IPR025979">
    <property type="entry name" value="ChrR-like_cupin_dom"/>
</dbReference>
<dbReference type="SUPFAM" id="SSF51182">
    <property type="entry name" value="RmlC-like cupins"/>
    <property type="match status" value="2"/>
</dbReference>
<dbReference type="RefSeq" id="WP_129121095.1">
    <property type="nucleotide sequence ID" value="NZ_PEIB01000002.1"/>
</dbReference>
<dbReference type="CDD" id="cd20303">
    <property type="entry name" value="cupin_ChrR_1"/>
    <property type="match status" value="1"/>
</dbReference>
<dbReference type="InterPro" id="IPR014710">
    <property type="entry name" value="RmlC-like_jellyroll"/>
</dbReference>
<accession>A0A4Q0YUW6</accession>